<dbReference type="PATRIC" id="fig|1347342.6.peg.2492"/>
<evidence type="ECO:0000313" key="2">
    <source>
        <dbReference type="Proteomes" id="UP000016160"/>
    </source>
</evidence>
<dbReference type="RefSeq" id="WP_038531058.1">
    <property type="nucleotide sequence ID" value="NZ_HG315671.1"/>
</dbReference>
<keyword evidence="2" id="KW-1185">Reference proteome</keyword>
<protein>
    <submittedName>
        <fullName evidence="1">Uncharacterized protein</fullName>
    </submittedName>
</protein>
<accession>T2KN54</accession>
<dbReference type="HOGENOM" id="CLU_2000879_0_0_10"/>
<dbReference type="eggNOG" id="ENOG5034822">
    <property type="taxonomic scope" value="Bacteria"/>
</dbReference>
<sequence length="123" mass="14009">MNTNIYTNVPFTVTESISNANGFLLPHNLYNKIKTVASYPIKEFYLQDAPDLSDVKFKMHKNAFIDDELTIQAQLIKKHDNGYLVNVIVTKPKPITNHHETICSALFGVTLDKNYFKETKTAC</sequence>
<organism evidence="1 2">
    <name type="scientific">Formosa agariphila (strain DSM 15362 / KCTC 12365 / LMG 23005 / KMM 3901 / M-2Alg 35-1)</name>
    <dbReference type="NCBI Taxonomy" id="1347342"/>
    <lineage>
        <taxon>Bacteria</taxon>
        <taxon>Pseudomonadati</taxon>
        <taxon>Bacteroidota</taxon>
        <taxon>Flavobacteriia</taxon>
        <taxon>Flavobacteriales</taxon>
        <taxon>Flavobacteriaceae</taxon>
        <taxon>Formosa</taxon>
    </lineage>
</organism>
<reference evidence="1 2" key="1">
    <citation type="journal article" date="2013" name="Appl. Environ. Microbiol.">
        <title>The genome of the alga-associated marine flavobacterium Formosa agariphila KMM 3901T reveals a broad potential for degradation of algal polysaccharides.</title>
        <authorList>
            <person name="Mann A.J."/>
            <person name="Hahnke R.L."/>
            <person name="Huang S."/>
            <person name="Werner J."/>
            <person name="Xing P."/>
            <person name="Barbeyron T."/>
            <person name="Huettel B."/>
            <person name="Stueber K."/>
            <person name="Reinhardt R."/>
            <person name="Harder J."/>
            <person name="Gloeckner F.O."/>
            <person name="Amann R.I."/>
            <person name="Teeling H."/>
        </authorList>
    </citation>
    <scope>NUCLEOTIDE SEQUENCE [LARGE SCALE GENOMIC DNA]</scope>
    <source>
        <strain evidence="2">DSM 15362 / KCTC 12365 / LMG 23005 / KMM 3901</strain>
    </source>
</reference>
<name>T2KN54_FORAG</name>
<proteinExistence type="predicted"/>
<dbReference type="AlphaFoldDB" id="T2KN54"/>
<dbReference type="OrthoDB" id="1439454at2"/>
<gene>
    <name evidence="1" type="ORF">BN863_24780</name>
</gene>
<dbReference type="Proteomes" id="UP000016160">
    <property type="component" value="Chromosome"/>
</dbReference>
<evidence type="ECO:0000313" key="1">
    <source>
        <dbReference type="EMBL" id="CDF80190.1"/>
    </source>
</evidence>
<dbReference type="EMBL" id="HG315671">
    <property type="protein sequence ID" value="CDF80190.1"/>
    <property type="molecule type" value="Genomic_DNA"/>
</dbReference>